<evidence type="ECO:0000256" key="2">
    <source>
        <dbReference type="RuleBase" id="RU000363"/>
    </source>
</evidence>
<dbReference type="PRINTS" id="PR00080">
    <property type="entry name" value="SDRFAMILY"/>
</dbReference>
<accession>A0ABP3EDW2</accession>
<dbReference type="Proteomes" id="UP001500967">
    <property type="component" value="Unassembled WGS sequence"/>
</dbReference>
<dbReference type="PANTHER" id="PTHR43157">
    <property type="entry name" value="PHOSPHATIDYLINOSITOL-GLYCAN BIOSYNTHESIS CLASS F PROTEIN-RELATED"/>
    <property type="match status" value="1"/>
</dbReference>
<comment type="similarity">
    <text evidence="2">Belongs to the short-chain dehydrogenases/reductases (SDR) family.</text>
</comment>
<dbReference type="NCBIfam" id="NF004846">
    <property type="entry name" value="PRK06197.1"/>
    <property type="match status" value="1"/>
</dbReference>
<dbReference type="RefSeq" id="WP_344651559.1">
    <property type="nucleotide sequence ID" value="NZ_BAAAGX010000020.1"/>
</dbReference>
<dbReference type="EMBL" id="BAAAGX010000020">
    <property type="protein sequence ID" value="GAA0260385.1"/>
    <property type="molecule type" value="Genomic_DNA"/>
</dbReference>
<sequence>MRWTAAHIPDLTGRVAVVTGANVGLGFETARLLAEHGAQVVLACRDRAKAESAASRLPGPVSTVGLDLASLESVRTAAGTLRNGLTRLDFLINNAGVGMSPAPATADGFEIHLGTNHLGHFALTGLLLETLLATPGARVVNVSSLGHRRGHMHWDDLQLTGPHTLPEAYFQSKLANLLFTYELNRRVTAVAAHPGNAHTAFTRHLRPWQRVIASPRLRLLNGWLLQPAAIGALAAVRAAVDPALRGGEYVGPRGFTGYPEVTASSDRSYDEADQRRLWTVSTELTGVDYRLPSAR</sequence>
<keyword evidence="4" id="KW-1185">Reference proteome</keyword>
<reference evidence="4" key="1">
    <citation type="journal article" date="2019" name="Int. J. Syst. Evol. Microbiol.">
        <title>The Global Catalogue of Microorganisms (GCM) 10K type strain sequencing project: providing services to taxonomists for standard genome sequencing and annotation.</title>
        <authorList>
            <consortium name="The Broad Institute Genomics Platform"/>
            <consortium name="The Broad Institute Genome Sequencing Center for Infectious Disease"/>
            <person name="Wu L."/>
            <person name="Ma J."/>
        </authorList>
    </citation>
    <scope>NUCLEOTIDE SEQUENCE [LARGE SCALE GENOMIC DNA]</scope>
    <source>
        <strain evidence="4">JCM 10425</strain>
    </source>
</reference>
<dbReference type="Pfam" id="PF00106">
    <property type="entry name" value="adh_short"/>
    <property type="match status" value="1"/>
</dbReference>
<keyword evidence="1" id="KW-0560">Oxidoreductase</keyword>
<evidence type="ECO:0000256" key="1">
    <source>
        <dbReference type="ARBA" id="ARBA00023002"/>
    </source>
</evidence>
<gene>
    <name evidence="3" type="ORF">GCM10009539_52300</name>
</gene>
<dbReference type="InterPro" id="IPR036291">
    <property type="entry name" value="NAD(P)-bd_dom_sf"/>
</dbReference>
<dbReference type="SUPFAM" id="SSF51735">
    <property type="entry name" value="NAD(P)-binding Rossmann-fold domains"/>
    <property type="match status" value="1"/>
</dbReference>
<protein>
    <submittedName>
        <fullName evidence="3">SDR family NAD(P)-dependent oxidoreductase</fullName>
    </submittedName>
</protein>
<comment type="caution">
    <text evidence="3">The sequence shown here is derived from an EMBL/GenBank/DDBJ whole genome shotgun (WGS) entry which is preliminary data.</text>
</comment>
<dbReference type="InterPro" id="IPR002347">
    <property type="entry name" value="SDR_fam"/>
</dbReference>
<dbReference type="PRINTS" id="PR00081">
    <property type="entry name" value="GDHRDH"/>
</dbReference>
<evidence type="ECO:0000313" key="4">
    <source>
        <dbReference type="Proteomes" id="UP001500967"/>
    </source>
</evidence>
<proteinExistence type="inferred from homology"/>
<name>A0ABP3EDW2_9ACTN</name>
<organism evidence="3 4">
    <name type="scientific">Cryptosporangium japonicum</name>
    <dbReference type="NCBI Taxonomy" id="80872"/>
    <lineage>
        <taxon>Bacteria</taxon>
        <taxon>Bacillati</taxon>
        <taxon>Actinomycetota</taxon>
        <taxon>Actinomycetes</taxon>
        <taxon>Cryptosporangiales</taxon>
        <taxon>Cryptosporangiaceae</taxon>
        <taxon>Cryptosporangium</taxon>
    </lineage>
</organism>
<dbReference type="Gene3D" id="3.40.50.720">
    <property type="entry name" value="NAD(P)-binding Rossmann-like Domain"/>
    <property type="match status" value="1"/>
</dbReference>
<evidence type="ECO:0000313" key="3">
    <source>
        <dbReference type="EMBL" id="GAA0260385.1"/>
    </source>
</evidence>
<dbReference type="PANTHER" id="PTHR43157:SF31">
    <property type="entry name" value="PHOSPHATIDYLINOSITOL-GLYCAN BIOSYNTHESIS CLASS F PROTEIN"/>
    <property type="match status" value="1"/>
</dbReference>